<dbReference type="SMART" id="SM00745">
    <property type="entry name" value="MIT"/>
    <property type="match status" value="1"/>
</dbReference>
<dbReference type="InterPro" id="IPR017441">
    <property type="entry name" value="Protein_kinase_ATP_BS"/>
</dbReference>
<dbReference type="GO" id="GO:0061709">
    <property type="term" value="P:reticulophagy"/>
    <property type="evidence" value="ECO:0007669"/>
    <property type="project" value="TreeGrafter"/>
</dbReference>
<sequence>MAASSAGSDSPPSVPQFNITGRLGAGTYATVYQAIRQGGSREVVAIKCVSKKSLTNTSKENLLKEIELLKTLNHPHIVRLIDFVWDANHIHLILEYCSGGDLLRFIKLRRCLSESLVRRFLQQLALALRYLHSRNVVHMDLKPQNILLTGGDSPKLKIADFGFAHHLKSDSHADQVRGSLLYMAPEIVVDRRYSPKCDLWSVGIILYECLFGRAPFASETHEDLLRKIASPDPVSVPAVQCLAGREVPLTAACQDLLTRLLQRDPRHRADHAAFFGHSFIDLDHAPSAECLEKGKSLALRAVKADSGGELEEAFRLYRLALTYLVPALHYEDSAQKKEQLRDRIYEYMSRAEYLQSEVTQGRPKRPPVAESRWNRLLELCKPDQDIMASLKEISAFNHKLSLGAHEEALALFETCCDKLLELIRKEPEGERRTLLCEVVDFNLSTAENVRKFIRSKNSEKPKAELQKALETDQEIKSEGYNCAVM</sequence>
<keyword evidence="4" id="KW-0963">Cytoplasm</keyword>
<keyword evidence="8 15" id="KW-0547">Nucleotide-binding</keyword>
<dbReference type="PANTHER" id="PTHR24348:SF65">
    <property type="entry name" value="SERINE_THREONINE-PROTEIN KINASE ULK3"/>
    <property type="match status" value="1"/>
</dbReference>
<keyword evidence="19" id="KW-1185">Reference proteome</keyword>
<dbReference type="FunFam" id="3.30.200.20:FF:000042">
    <property type="entry name" value="Aurora kinase A"/>
    <property type="match status" value="1"/>
</dbReference>
<dbReference type="PROSITE" id="PS00107">
    <property type="entry name" value="PROTEIN_KINASE_ATP"/>
    <property type="match status" value="1"/>
</dbReference>
<dbReference type="GO" id="GO:0005776">
    <property type="term" value="C:autophagosome"/>
    <property type="evidence" value="ECO:0007669"/>
    <property type="project" value="TreeGrafter"/>
</dbReference>
<dbReference type="InterPro" id="IPR045269">
    <property type="entry name" value="Atg1-like"/>
</dbReference>
<comment type="similarity">
    <text evidence="16">Belongs to the protein kinase superfamily.</text>
</comment>
<dbReference type="PROSITE" id="PS50011">
    <property type="entry name" value="PROTEIN_KINASE_DOM"/>
    <property type="match status" value="1"/>
</dbReference>
<evidence type="ECO:0000313" key="18">
    <source>
        <dbReference type="EMBL" id="PAA62478.1"/>
    </source>
</evidence>
<evidence type="ECO:0000256" key="12">
    <source>
        <dbReference type="ARBA" id="ARBA00032242"/>
    </source>
</evidence>
<evidence type="ECO:0000256" key="10">
    <source>
        <dbReference type="ARBA" id="ARBA00022840"/>
    </source>
</evidence>
<evidence type="ECO:0000313" key="19">
    <source>
        <dbReference type="Proteomes" id="UP000215902"/>
    </source>
</evidence>
<evidence type="ECO:0000256" key="16">
    <source>
        <dbReference type="RuleBase" id="RU000304"/>
    </source>
</evidence>
<keyword evidence="6" id="KW-0808">Transferase</keyword>
<dbReference type="OrthoDB" id="346907at2759"/>
<keyword evidence="9" id="KW-0418">Kinase</keyword>
<dbReference type="SUPFAM" id="SSF56112">
    <property type="entry name" value="Protein kinase-like (PK-like)"/>
    <property type="match status" value="1"/>
</dbReference>
<dbReference type="InterPro" id="IPR008271">
    <property type="entry name" value="Ser/Thr_kinase_AS"/>
</dbReference>
<evidence type="ECO:0000256" key="6">
    <source>
        <dbReference type="ARBA" id="ARBA00022679"/>
    </source>
</evidence>
<dbReference type="FunFam" id="1.10.510.10:FF:000571">
    <property type="entry name" value="Maternal embryonic leucine zipper kinase"/>
    <property type="match status" value="1"/>
</dbReference>
<evidence type="ECO:0000256" key="3">
    <source>
        <dbReference type="ARBA" id="ARBA00021644"/>
    </source>
</evidence>
<evidence type="ECO:0000256" key="5">
    <source>
        <dbReference type="ARBA" id="ARBA00022527"/>
    </source>
</evidence>
<evidence type="ECO:0000256" key="7">
    <source>
        <dbReference type="ARBA" id="ARBA00022737"/>
    </source>
</evidence>
<dbReference type="InterPro" id="IPR011009">
    <property type="entry name" value="Kinase-like_dom_sf"/>
</dbReference>
<dbReference type="Gene3D" id="3.30.200.20">
    <property type="entry name" value="Phosphorylase Kinase, domain 1"/>
    <property type="match status" value="1"/>
</dbReference>
<evidence type="ECO:0000256" key="11">
    <source>
        <dbReference type="ARBA" id="ARBA00023006"/>
    </source>
</evidence>
<dbReference type="STRING" id="282301.A0A267ELU9"/>
<comment type="caution">
    <text evidence="18">The sequence shown here is derived from an EMBL/GenBank/DDBJ whole genome shotgun (WGS) entry which is preliminary data.</text>
</comment>
<dbReference type="EMBL" id="NIVC01001935">
    <property type="protein sequence ID" value="PAA62478.1"/>
    <property type="molecule type" value="Genomic_DNA"/>
</dbReference>
<evidence type="ECO:0000256" key="8">
    <source>
        <dbReference type="ARBA" id="ARBA00022741"/>
    </source>
</evidence>
<keyword evidence="7" id="KW-0677">Repeat</keyword>
<comment type="catalytic activity">
    <reaction evidence="14">
        <text>L-seryl-[protein] + ATP = O-phospho-L-seryl-[protein] + ADP + H(+)</text>
        <dbReference type="Rhea" id="RHEA:17989"/>
        <dbReference type="Rhea" id="RHEA-COMP:9863"/>
        <dbReference type="Rhea" id="RHEA-COMP:11604"/>
        <dbReference type="ChEBI" id="CHEBI:15378"/>
        <dbReference type="ChEBI" id="CHEBI:29999"/>
        <dbReference type="ChEBI" id="CHEBI:30616"/>
        <dbReference type="ChEBI" id="CHEBI:83421"/>
        <dbReference type="ChEBI" id="CHEBI:456216"/>
        <dbReference type="EC" id="2.7.11.1"/>
    </reaction>
</comment>
<dbReference type="GO" id="GO:0000422">
    <property type="term" value="P:autophagy of mitochondrion"/>
    <property type="evidence" value="ECO:0007669"/>
    <property type="project" value="TreeGrafter"/>
</dbReference>
<dbReference type="Gene3D" id="1.20.58.80">
    <property type="entry name" value="Phosphotransferase system, lactose/cellobiose-type IIA subunit"/>
    <property type="match status" value="2"/>
</dbReference>
<evidence type="ECO:0000256" key="15">
    <source>
        <dbReference type="PROSITE-ProRule" id="PRU10141"/>
    </source>
</evidence>
<keyword evidence="11" id="KW-0072">Autophagy</keyword>
<evidence type="ECO:0000256" key="9">
    <source>
        <dbReference type="ARBA" id="ARBA00022777"/>
    </source>
</evidence>
<dbReference type="Gene3D" id="1.10.510.10">
    <property type="entry name" value="Transferase(Phosphotransferase) domain 1"/>
    <property type="match status" value="1"/>
</dbReference>
<dbReference type="GO" id="GO:0005524">
    <property type="term" value="F:ATP binding"/>
    <property type="evidence" value="ECO:0007669"/>
    <property type="project" value="UniProtKB-UniRule"/>
</dbReference>
<dbReference type="GO" id="GO:0005829">
    <property type="term" value="C:cytosol"/>
    <property type="evidence" value="ECO:0007669"/>
    <property type="project" value="TreeGrafter"/>
</dbReference>
<dbReference type="GO" id="GO:0010506">
    <property type="term" value="P:regulation of autophagy"/>
    <property type="evidence" value="ECO:0007669"/>
    <property type="project" value="InterPro"/>
</dbReference>
<feature type="binding site" evidence="15">
    <location>
        <position position="47"/>
    </location>
    <ligand>
        <name>ATP</name>
        <dbReference type="ChEBI" id="CHEBI:30616"/>
    </ligand>
</feature>
<protein>
    <recommendedName>
        <fullName evidence="3">Serine/threonine-protein kinase ULK3</fullName>
        <ecNumber evidence="2">2.7.11.1</ecNumber>
    </recommendedName>
    <alternativeName>
        <fullName evidence="12">Unc-51-like kinase 3</fullName>
    </alternativeName>
</protein>
<dbReference type="Pfam" id="PF04212">
    <property type="entry name" value="MIT"/>
    <property type="match status" value="1"/>
</dbReference>
<comment type="subcellular location">
    <subcellularLocation>
        <location evidence="1">Cytoplasm</location>
    </subcellularLocation>
</comment>
<name>A0A267ELU9_9PLAT</name>
<dbReference type="SUPFAM" id="SSF116846">
    <property type="entry name" value="MIT domain"/>
    <property type="match status" value="2"/>
</dbReference>
<dbReference type="Proteomes" id="UP000215902">
    <property type="component" value="Unassembled WGS sequence"/>
</dbReference>
<dbReference type="GO" id="GO:0004674">
    <property type="term" value="F:protein serine/threonine kinase activity"/>
    <property type="evidence" value="ECO:0007669"/>
    <property type="project" value="UniProtKB-KW"/>
</dbReference>
<dbReference type="GO" id="GO:0000045">
    <property type="term" value="P:autophagosome assembly"/>
    <property type="evidence" value="ECO:0007669"/>
    <property type="project" value="TreeGrafter"/>
</dbReference>
<dbReference type="GO" id="GO:0034727">
    <property type="term" value="P:piecemeal microautophagy of the nucleus"/>
    <property type="evidence" value="ECO:0007669"/>
    <property type="project" value="TreeGrafter"/>
</dbReference>
<dbReference type="InterPro" id="IPR036181">
    <property type="entry name" value="MIT_dom_sf"/>
</dbReference>
<evidence type="ECO:0000256" key="13">
    <source>
        <dbReference type="ARBA" id="ARBA00047899"/>
    </source>
</evidence>
<comment type="catalytic activity">
    <reaction evidence="13">
        <text>L-threonyl-[protein] + ATP = O-phospho-L-threonyl-[protein] + ADP + H(+)</text>
        <dbReference type="Rhea" id="RHEA:46608"/>
        <dbReference type="Rhea" id="RHEA-COMP:11060"/>
        <dbReference type="Rhea" id="RHEA-COMP:11605"/>
        <dbReference type="ChEBI" id="CHEBI:15378"/>
        <dbReference type="ChEBI" id="CHEBI:30013"/>
        <dbReference type="ChEBI" id="CHEBI:30616"/>
        <dbReference type="ChEBI" id="CHEBI:61977"/>
        <dbReference type="ChEBI" id="CHEBI:456216"/>
        <dbReference type="EC" id="2.7.11.1"/>
    </reaction>
</comment>
<dbReference type="Pfam" id="PF00069">
    <property type="entry name" value="Pkinase"/>
    <property type="match status" value="1"/>
</dbReference>
<evidence type="ECO:0000259" key="17">
    <source>
        <dbReference type="PROSITE" id="PS50011"/>
    </source>
</evidence>
<evidence type="ECO:0000256" key="2">
    <source>
        <dbReference type="ARBA" id="ARBA00012513"/>
    </source>
</evidence>
<evidence type="ECO:0000256" key="1">
    <source>
        <dbReference type="ARBA" id="ARBA00004496"/>
    </source>
</evidence>
<keyword evidence="5 16" id="KW-0723">Serine/threonine-protein kinase</keyword>
<dbReference type="InterPro" id="IPR000719">
    <property type="entry name" value="Prot_kinase_dom"/>
</dbReference>
<dbReference type="AlphaFoldDB" id="A0A267ELU9"/>
<dbReference type="GO" id="GO:0042594">
    <property type="term" value="P:response to starvation"/>
    <property type="evidence" value="ECO:0007669"/>
    <property type="project" value="TreeGrafter"/>
</dbReference>
<dbReference type="SMART" id="SM00220">
    <property type="entry name" value="S_TKc"/>
    <property type="match status" value="1"/>
</dbReference>
<reference evidence="18 19" key="1">
    <citation type="submission" date="2017-06" db="EMBL/GenBank/DDBJ databases">
        <title>A platform for efficient transgenesis in Macrostomum lignano, a flatworm model organism for stem cell research.</title>
        <authorList>
            <person name="Berezikov E."/>
        </authorList>
    </citation>
    <scope>NUCLEOTIDE SEQUENCE [LARGE SCALE GENOMIC DNA]</scope>
    <source>
        <strain evidence="18">DV1</strain>
        <tissue evidence="18">Whole organism</tissue>
    </source>
</reference>
<accession>A0A267ELU9</accession>
<dbReference type="InterPro" id="IPR007330">
    <property type="entry name" value="MIT_dom"/>
</dbReference>
<dbReference type="GO" id="GO:0034045">
    <property type="term" value="C:phagophore assembly site membrane"/>
    <property type="evidence" value="ECO:0007669"/>
    <property type="project" value="TreeGrafter"/>
</dbReference>
<organism evidence="18 19">
    <name type="scientific">Macrostomum lignano</name>
    <dbReference type="NCBI Taxonomy" id="282301"/>
    <lineage>
        <taxon>Eukaryota</taxon>
        <taxon>Metazoa</taxon>
        <taxon>Spiralia</taxon>
        <taxon>Lophotrochozoa</taxon>
        <taxon>Platyhelminthes</taxon>
        <taxon>Rhabditophora</taxon>
        <taxon>Macrostomorpha</taxon>
        <taxon>Macrostomida</taxon>
        <taxon>Macrostomidae</taxon>
        <taxon>Macrostomum</taxon>
    </lineage>
</organism>
<proteinExistence type="inferred from homology"/>
<dbReference type="PANTHER" id="PTHR24348">
    <property type="entry name" value="SERINE/THREONINE-PROTEIN KINASE UNC-51-RELATED"/>
    <property type="match status" value="1"/>
</dbReference>
<dbReference type="PROSITE" id="PS00108">
    <property type="entry name" value="PROTEIN_KINASE_ST"/>
    <property type="match status" value="1"/>
</dbReference>
<dbReference type="EC" id="2.7.11.1" evidence="2"/>
<feature type="domain" description="Protein kinase" evidence="17">
    <location>
        <begin position="17"/>
        <end position="280"/>
    </location>
</feature>
<gene>
    <name evidence="18" type="ORF">BOX15_Mlig008437g3</name>
</gene>
<evidence type="ECO:0000256" key="14">
    <source>
        <dbReference type="ARBA" id="ARBA00048679"/>
    </source>
</evidence>
<evidence type="ECO:0000256" key="4">
    <source>
        <dbReference type="ARBA" id="ARBA00022490"/>
    </source>
</evidence>
<keyword evidence="10 15" id="KW-0067">ATP-binding</keyword>